<dbReference type="EMBL" id="JAOVQM010000006">
    <property type="protein sequence ID" value="MCV2232550.1"/>
    <property type="molecule type" value="Genomic_DNA"/>
</dbReference>
<evidence type="ECO:0000256" key="4">
    <source>
        <dbReference type="ARBA" id="ARBA00022723"/>
    </source>
</evidence>
<keyword evidence="3" id="KW-0548">Nucleotidyltransferase</keyword>
<proteinExistence type="predicted"/>
<keyword evidence="4" id="KW-0479">Metal-binding</keyword>
<evidence type="ECO:0000256" key="3">
    <source>
        <dbReference type="ARBA" id="ARBA00022695"/>
    </source>
</evidence>
<evidence type="ECO:0000256" key="5">
    <source>
        <dbReference type="ARBA" id="ARBA00022741"/>
    </source>
</evidence>
<accession>A0ABT2Y737</accession>
<keyword evidence="5" id="KW-0547">Nucleotide-binding</keyword>
<keyword evidence="10" id="KW-1185">Reference proteome</keyword>
<protein>
    <submittedName>
        <fullName evidence="9">Nucleotidyltransferase domain-containing protein</fullName>
    </submittedName>
</protein>
<dbReference type="InterPro" id="IPR052038">
    <property type="entry name" value="Type-VII_TA_antitoxin"/>
</dbReference>
<keyword evidence="6" id="KW-0067">ATP-binding</keyword>
<evidence type="ECO:0000256" key="6">
    <source>
        <dbReference type="ARBA" id="ARBA00022840"/>
    </source>
</evidence>
<dbReference type="InterPro" id="IPR043519">
    <property type="entry name" value="NT_sf"/>
</dbReference>
<comment type="cofactor">
    <cofactor evidence="1">
        <name>Mg(2+)</name>
        <dbReference type="ChEBI" id="CHEBI:18420"/>
    </cofactor>
</comment>
<evidence type="ECO:0000256" key="1">
    <source>
        <dbReference type="ARBA" id="ARBA00001946"/>
    </source>
</evidence>
<reference evidence="9" key="1">
    <citation type="submission" date="2022-09" db="EMBL/GenBank/DDBJ databases">
        <title>Novel Mycoplasma species identified in domestic and wild animals.</title>
        <authorList>
            <person name="Volokhov D.V."/>
            <person name="Furtak V.A."/>
            <person name="Zagorodnyaya T.A."/>
        </authorList>
    </citation>
    <scope>NUCLEOTIDE SEQUENCE</scope>
    <source>
        <strain evidence="9">Oakley</strain>
    </source>
</reference>
<evidence type="ECO:0000259" key="8">
    <source>
        <dbReference type="Pfam" id="PF18765"/>
    </source>
</evidence>
<dbReference type="Pfam" id="PF18765">
    <property type="entry name" value="Polbeta"/>
    <property type="match status" value="1"/>
</dbReference>
<dbReference type="CDD" id="cd05403">
    <property type="entry name" value="NT_KNTase_like"/>
    <property type="match status" value="1"/>
</dbReference>
<evidence type="ECO:0000256" key="7">
    <source>
        <dbReference type="ARBA" id="ARBA00022842"/>
    </source>
</evidence>
<organism evidence="9 10">
    <name type="scientific">Paracholeplasma manati</name>
    <dbReference type="NCBI Taxonomy" id="591373"/>
    <lineage>
        <taxon>Bacteria</taxon>
        <taxon>Bacillati</taxon>
        <taxon>Mycoplasmatota</taxon>
        <taxon>Mollicutes</taxon>
        <taxon>Acholeplasmatales</taxon>
        <taxon>Acholeplasmataceae</taxon>
        <taxon>Paracholeplasma</taxon>
    </lineage>
</organism>
<dbReference type="RefSeq" id="WP_263608739.1">
    <property type="nucleotide sequence ID" value="NZ_JAOVQM010000006.1"/>
</dbReference>
<gene>
    <name evidence="9" type="ORF">N7548_06905</name>
</gene>
<dbReference type="InterPro" id="IPR041633">
    <property type="entry name" value="Polbeta"/>
</dbReference>
<evidence type="ECO:0000313" key="10">
    <source>
        <dbReference type="Proteomes" id="UP001177160"/>
    </source>
</evidence>
<dbReference type="SUPFAM" id="SSF81301">
    <property type="entry name" value="Nucleotidyltransferase"/>
    <property type="match status" value="1"/>
</dbReference>
<keyword evidence="7" id="KW-0460">Magnesium</keyword>
<dbReference type="Gene3D" id="3.30.460.10">
    <property type="entry name" value="Beta Polymerase, domain 2"/>
    <property type="match status" value="1"/>
</dbReference>
<dbReference type="Proteomes" id="UP001177160">
    <property type="component" value="Unassembled WGS sequence"/>
</dbReference>
<name>A0ABT2Y737_9MOLU</name>
<dbReference type="PANTHER" id="PTHR33571">
    <property type="entry name" value="SSL8005 PROTEIN"/>
    <property type="match status" value="1"/>
</dbReference>
<comment type="caution">
    <text evidence="9">The sequence shown here is derived from an EMBL/GenBank/DDBJ whole genome shotgun (WGS) entry which is preliminary data.</text>
</comment>
<dbReference type="PANTHER" id="PTHR33571:SF14">
    <property type="entry name" value="PROTEIN ADENYLYLTRANSFERASE MJ0435-RELATED"/>
    <property type="match status" value="1"/>
</dbReference>
<sequence>MKNRYQIADKTIYRSIKFLFKYLKYDMFHEVYKKLWFDIDTAKDSREKDILAYIKSLKYLMSQLSSGINPDLVRDSYYLLTGSKLSEKKVEKILVSYYSNHEESGHICATMIHKAIYETVKTKKIQFAMLLTNYVLLRNGYTIITIFQSEIAKYRHAIRNLETDWTYLYGFIVANELFIRNSDLRIQDTPLRYTKDSFMTEIIKYKNRLIHDFKIQNIYLYGSLSRNQNNQSSDVDLLIIMDEKQLEYFEKVQLIAACKKYLEKNLEIRIDLIDIRSAIKLFGTRGIGQAIKIY</sequence>
<evidence type="ECO:0000256" key="2">
    <source>
        <dbReference type="ARBA" id="ARBA00022679"/>
    </source>
</evidence>
<feature type="domain" description="Polymerase beta nucleotidyltransferase" evidence="8">
    <location>
        <begin position="206"/>
        <end position="290"/>
    </location>
</feature>
<keyword evidence="2" id="KW-0808">Transferase</keyword>
<evidence type="ECO:0000313" key="9">
    <source>
        <dbReference type="EMBL" id="MCV2232550.1"/>
    </source>
</evidence>